<evidence type="ECO:0000313" key="3">
    <source>
        <dbReference type="EMBL" id="PFX27231.1"/>
    </source>
</evidence>
<sequence>MTKMDDEDIMISGYLRKSPPENKFKVSSWQKRFFVLHKNGKLRYYKSDKEKRPIKDALNLVNCKSVESHLANTKFKNVFSIAMETRTYYLVADTQEDMENWVAKICNVCGFSRTDDDNQVVNSPQKGNTPQPSPIHSQPIAARLRPTSPIGSPSSISSSSSSVTSPTGPCPLSIPKHIIDERKKSRSNSDPPDPSPVLQVYHDKQRRQSEQIGSLTCPVNVHGVLSGRHSPSGVSPRQDMATIGGPSETYDVVPTPRYVSQEPYDILPSPQRVPRTPGTEENYDDVPIPRPFNFPTHSSSPRVKSTGRLLSPSRDDYDAVPLPRPVSQASNRSSQDIYDMVPPPRPASSCSETQDDQGLYDIPPTLRSPEKENYDFVPPPRRASAADEQDGQSLYDIPPIIKMHEQENYDVVPIPKPIAKKNTHVSQGLYRAQESENYDIVPQPRPVSTGSDMQDGQDIYDVPPSGRILEQSNYDTPPPVHRRRQAQQDASKENYDVVPLPRPTSQDVYDVVPPARPAHARSLPRDENNHDPRFSDSYCRPSSEDVSDVYNWVPPPVPSPYQSKNVDYDTLPKTNRPVSADSGLNASFSSICSLKLENQDEKYDAPLPPVPKDRDSGSLSDETPDCDPNLEDIYDRPPNLASRDSIYDVPPKQEDIYDVLPRHPTEVYDVPPTSTDDIYDVPPPAIPNQAGNTVAPAVDRTLKRPPQVNRAIKPKTQTSQDHSYCNMAPPVDRQSKYKKNTMPQPEHSYINYRSQPRPQNLPLVRVLNSNPLVGSLPNQPNKYQRQSECAIDDLEYCEMTPTRSQWTRCYSLDKDGTSQPHGNNQFYEDMTSIQSRRFSGAKSSSSSSSSLAENDDIYTAMSPGHASSSSPMSMEQRKRRDLLYAEVEIVDNPHLKPQAAAVIKKSSNTHYTYINEESTRALLETSNARREKSLIGHM</sequence>
<dbReference type="SMART" id="SM00233">
    <property type="entry name" value="PH"/>
    <property type="match status" value="1"/>
</dbReference>
<dbReference type="InterPro" id="IPR011993">
    <property type="entry name" value="PH-like_dom_sf"/>
</dbReference>
<feature type="compositionally biased region" description="Polar residues" evidence="1">
    <location>
        <begin position="119"/>
        <end position="136"/>
    </location>
</feature>
<feature type="compositionally biased region" description="Polar residues" evidence="1">
    <location>
        <begin position="572"/>
        <end position="584"/>
    </location>
</feature>
<feature type="domain" description="PH" evidence="2">
    <location>
        <begin position="8"/>
        <end position="110"/>
    </location>
</feature>
<feature type="compositionally biased region" description="Basic and acidic residues" evidence="1">
    <location>
        <begin position="523"/>
        <end position="534"/>
    </location>
</feature>
<name>A0A2B4SBH7_STYPI</name>
<reference evidence="4" key="1">
    <citation type="journal article" date="2017" name="bioRxiv">
        <title>Comparative analysis of the genomes of Stylophora pistillata and Acropora digitifera provides evidence for extensive differences between species of corals.</title>
        <authorList>
            <person name="Voolstra C.R."/>
            <person name="Li Y."/>
            <person name="Liew Y.J."/>
            <person name="Baumgarten S."/>
            <person name="Zoccola D."/>
            <person name="Flot J.-F."/>
            <person name="Tambutte S."/>
            <person name="Allemand D."/>
            <person name="Aranda M."/>
        </authorList>
    </citation>
    <scope>NUCLEOTIDE SEQUENCE [LARGE SCALE GENOMIC DNA]</scope>
</reference>
<accession>A0A2B4SBH7</accession>
<dbReference type="PANTHER" id="PTHR45960:SF2">
    <property type="entry name" value="PROTEIN DAUGHTER OF SEVENLESS"/>
    <property type="match status" value="1"/>
</dbReference>
<comment type="caution">
    <text evidence="3">The sequence shown here is derived from an EMBL/GenBank/DDBJ whole genome shotgun (WGS) entry which is preliminary data.</text>
</comment>
<dbReference type="InterPro" id="IPR046355">
    <property type="entry name" value="Gab1-4-like"/>
</dbReference>
<evidence type="ECO:0000313" key="4">
    <source>
        <dbReference type="Proteomes" id="UP000225706"/>
    </source>
</evidence>
<protein>
    <submittedName>
        <fullName evidence="3">GRB2-associated-binding protein 1</fullName>
    </submittedName>
</protein>
<proteinExistence type="predicted"/>
<feature type="region of interest" description="Disordered" evidence="1">
    <location>
        <begin position="435"/>
        <end position="584"/>
    </location>
</feature>
<keyword evidence="4" id="KW-1185">Reference proteome</keyword>
<dbReference type="GO" id="GO:0035591">
    <property type="term" value="F:signaling adaptor activity"/>
    <property type="evidence" value="ECO:0007669"/>
    <property type="project" value="TreeGrafter"/>
</dbReference>
<feature type="region of interest" description="Disordered" evidence="1">
    <location>
        <begin position="715"/>
        <end position="756"/>
    </location>
</feature>
<evidence type="ECO:0000256" key="1">
    <source>
        <dbReference type="SAM" id="MobiDB-lite"/>
    </source>
</evidence>
<evidence type="ECO:0000259" key="2">
    <source>
        <dbReference type="PROSITE" id="PS50003"/>
    </source>
</evidence>
<dbReference type="Gene3D" id="2.30.29.30">
    <property type="entry name" value="Pleckstrin-homology domain (PH domain)/Phosphotyrosine-binding domain (PTB)"/>
    <property type="match status" value="1"/>
</dbReference>
<organism evidence="3 4">
    <name type="scientific">Stylophora pistillata</name>
    <name type="common">Smooth cauliflower coral</name>
    <dbReference type="NCBI Taxonomy" id="50429"/>
    <lineage>
        <taxon>Eukaryota</taxon>
        <taxon>Metazoa</taxon>
        <taxon>Cnidaria</taxon>
        <taxon>Anthozoa</taxon>
        <taxon>Hexacorallia</taxon>
        <taxon>Scleractinia</taxon>
        <taxon>Astrocoeniina</taxon>
        <taxon>Pocilloporidae</taxon>
        <taxon>Stylophora</taxon>
    </lineage>
</organism>
<dbReference type="STRING" id="50429.A0A2B4SBH7"/>
<feature type="compositionally biased region" description="Polar residues" evidence="1">
    <location>
        <begin position="327"/>
        <end position="336"/>
    </location>
</feature>
<feature type="compositionally biased region" description="Acidic residues" evidence="1">
    <location>
        <begin position="622"/>
        <end position="632"/>
    </location>
</feature>
<feature type="compositionally biased region" description="Low complexity" evidence="1">
    <location>
        <begin position="860"/>
        <end position="874"/>
    </location>
</feature>
<dbReference type="GO" id="GO:0007165">
    <property type="term" value="P:signal transduction"/>
    <property type="evidence" value="ECO:0007669"/>
    <property type="project" value="TreeGrafter"/>
</dbReference>
<feature type="region of interest" description="Disordered" evidence="1">
    <location>
        <begin position="117"/>
        <end position="175"/>
    </location>
</feature>
<dbReference type="InterPro" id="IPR001849">
    <property type="entry name" value="PH_domain"/>
</dbReference>
<dbReference type="SUPFAM" id="SSF50729">
    <property type="entry name" value="PH domain-like"/>
    <property type="match status" value="1"/>
</dbReference>
<feature type="compositionally biased region" description="Low complexity" evidence="1">
    <location>
        <begin position="146"/>
        <end position="167"/>
    </location>
</feature>
<dbReference type="Proteomes" id="UP000225706">
    <property type="component" value="Unassembled WGS sequence"/>
</dbReference>
<dbReference type="PROSITE" id="PS50003">
    <property type="entry name" value="PH_DOMAIN"/>
    <property type="match status" value="1"/>
</dbReference>
<feature type="region of interest" description="Disordered" evidence="1">
    <location>
        <begin position="599"/>
        <end position="646"/>
    </location>
</feature>
<feature type="region of interest" description="Disordered" evidence="1">
    <location>
        <begin position="859"/>
        <end position="878"/>
    </location>
</feature>
<dbReference type="OrthoDB" id="5950879at2759"/>
<dbReference type="Pfam" id="PF00169">
    <property type="entry name" value="PH"/>
    <property type="match status" value="1"/>
</dbReference>
<dbReference type="EMBL" id="LSMT01000108">
    <property type="protein sequence ID" value="PFX27231.1"/>
    <property type="molecule type" value="Genomic_DNA"/>
</dbReference>
<dbReference type="GO" id="GO:0005737">
    <property type="term" value="C:cytoplasm"/>
    <property type="evidence" value="ECO:0007669"/>
    <property type="project" value="TreeGrafter"/>
</dbReference>
<gene>
    <name evidence="3" type="primary">Gab1</name>
    <name evidence="3" type="ORF">AWC38_SpisGene8061</name>
</gene>
<dbReference type="AlphaFoldDB" id="A0A2B4SBH7"/>
<dbReference type="PANTHER" id="PTHR45960">
    <property type="entry name" value="GRB2-ASSOCIATED-BINDING PROTEIN"/>
    <property type="match status" value="1"/>
</dbReference>
<feature type="region of interest" description="Disordered" evidence="1">
    <location>
        <begin position="224"/>
        <end position="391"/>
    </location>
</feature>